<proteinExistence type="predicted"/>
<dbReference type="PANTHER" id="PTHR36932:SF1">
    <property type="entry name" value="CAPSULAR POLYSACCHARIDE BIOSYNTHESIS PROTEIN"/>
    <property type="match status" value="1"/>
</dbReference>
<accession>A0A1Y1CEV7</accession>
<name>A0A1Y1CEV7_9BACT</name>
<dbReference type="RefSeq" id="WP_096427801.1">
    <property type="nucleotide sequence ID" value="NZ_AP018042.1"/>
</dbReference>
<dbReference type="EMBL" id="AP018042">
    <property type="protein sequence ID" value="BAX78888.1"/>
    <property type="molecule type" value="Genomic_DNA"/>
</dbReference>
<dbReference type="InterPro" id="IPR053158">
    <property type="entry name" value="CapK_Type1_Caps_Biosynth"/>
</dbReference>
<dbReference type="KEGG" id="mbas:ALGA_0495"/>
<dbReference type="InterPro" id="IPR042099">
    <property type="entry name" value="ANL_N_sf"/>
</dbReference>
<evidence type="ECO:0000313" key="2">
    <source>
        <dbReference type="Proteomes" id="UP000218267"/>
    </source>
</evidence>
<gene>
    <name evidence="1" type="ORF">ALGA_0495</name>
</gene>
<organism evidence="1 2">
    <name type="scientific">Labilibaculum antarcticum</name>
    <dbReference type="NCBI Taxonomy" id="1717717"/>
    <lineage>
        <taxon>Bacteria</taxon>
        <taxon>Pseudomonadati</taxon>
        <taxon>Bacteroidota</taxon>
        <taxon>Bacteroidia</taxon>
        <taxon>Marinilabiliales</taxon>
        <taxon>Marinifilaceae</taxon>
        <taxon>Labilibaculum</taxon>
    </lineage>
</organism>
<evidence type="ECO:0000313" key="1">
    <source>
        <dbReference type="EMBL" id="BAX78888.1"/>
    </source>
</evidence>
<protein>
    <submittedName>
        <fullName evidence="1">Uncharacterized protein</fullName>
    </submittedName>
</protein>
<reference evidence="2" key="2">
    <citation type="journal article" date="2020" name="Antonie Van Leeuwenhoek">
        <title>Labilibaculum antarcticum sp. nov., a novel facultative anaerobic, psychrotorelant bacterium isolated from marine sediment of Antarctica.</title>
        <authorList>
            <person name="Watanabe M."/>
            <person name="Kojima H."/>
            <person name="Fukui M."/>
        </authorList>
    </citation>
    <scope>NUCLEOTIDE SEQUENCE [LARGE SCALE GENOMIC DNA]</scope>
    <source>
        <strain evidence="2">SPP2</strain>
    </source>
</reference>
<dbReference type="Proteomes" id="UP000218267">
    <property type="component" value="Chromosome"/>
</dbReference>
<dbReference type="SUPFAM" id="SSF56801">
    <property type="entry name" value="Acetyl-CoA synthetase-like"/>
    <property type="match status" value="1"/>
</dbReference>
<reference evidence="1 2" key="1">
    <citation type="journal article" date="2018" name="Mar. Genomics">
        <title>Complete genome sequence of Marinifilaceae bacterium strain SPP2, isolated from the Antarctic marine sediment.</title>
        <authorList>
            <person name="Watanabe M."/>
            <person name="Kojima H."/>
            <person name="Fukui M."/>
        </authorList>
    </citation>
    <scope>NUCLEOTIDE SEQUENCE [LARGE SCALE GENOMIC DNA]</scope>
    <source>
        <strain evidence="1 2">SPP2</strain>
    </source>
</reference>
<sequence length="423" mass="48431">MSYRLIKDLIAYKIKFGSGFEKELRKIITLSNCSEQELLDLKEQEFIKQFRNAFENSKFYKNLYQSHGITIDSVKTISDAGKLPIIDKTIVKKNSSDILTKSKLTVFKAYSSGTTGTPLQVYRDFSSTIKEYAYGHFFQQKHGYHLGDPVVSLRGVLDRNTVSYFDKSNNVLYISSFHLGADEIGTIHKMITDFQPKVIKAYPSSMHIFATELYKANLELNIPLAFTSSEVLHDFQREIVEKVFNTKIFDWYGNAEQTVAFGQFEDSFYHEFPLYSHTEFQDSHLITTGFINSAFPLIRYKVDDIIQLVPTSNGSCVVLKIEGRDDDYVILKDGQRIGRLDLAFKKINQLLAAQIIQEKAGEIKVNLVPDKGFSKVECMQIEQNLRALLGSGCLIKFEKIETWELIRSSRGKFNLVVSKIEKK</sequence>
<dbReference type="OrthoDB" id="580775at2"/>
<dbReference type="AlphaFoldDB" id="A0A1Y1CEV7"/>
<keyword evidence="2" id="KW-1185">Reference proteome</keyword>
<dbReference type="PANTHER" id="PTHR36932">
    <property type="entry name" value="CAPSULAR POLYSACCHARIDE BIOSYNTHESIS PROTEIN"/>
    <property type="match status" value="1"/>
</dbReference>
<dbReference type="Gene3D" id="3.40.50.12780">
    <property type="entry name" value="N-terminal domain of ligase-like"/>
    <property type="match status" value="1"/>
</dbReference>